<name>A0ABT0R196_9MICO</name>
<evidence type="ECO:0000313" key="3">
    <source>
        <dbReference type="Proteomes" id="UP001203761"/>
    </source>
</evidence>
<organism evidence="2 3">
    <name type="scientific">Brachybacterium equifaecis</name>
    <dbReference type="NCBI Taxonomy" id="2910770"/>
    <lineage>
        <taxon>Bacteria</taxon>
        <taxon>Bacillati</taxon>
        <taxon>Actinomycetota</taxon>
        <taxon>Actinomycetes</taxon>
        <taxon>Micrococcales</taxon>
        <taxon>Dermabacteraceae</taxon>
        <taxon>Brachybacterium</taxon>
    </lineage>
</organism>
<dbReference type="RefSeq" id="WP_249737778.1">
    <property type="nucleotide sequence ID" value="NZ_JAKNCJ010000004.1"/>
</dbReference>
<sequence>MTTPEHHEHEEHEITARIRAFRTLATMEAAKAELPEQTEKPQVLLTIGINGIASDGAAVADVDIAGLTDTQAVRGLVALLHALQHSLMQDAEGLVEGLLDLEFRGMTAGDPAPQGHQGTGDASDPDVAFDHSAIHPSWPSMGDIDRALALEYLEELRSTSQLSDTPPSGGATLAYEQSPMLRALPPEYAHAHAMTLESEFRLLETIRRSERQRLEKALARHRAQQRHLAGTRKEKNR</sequence>
<comment type="caution">
    <text evidence="2">The sequence shown here is derived from an EMBL/GenBank/DDBJ whole genome shotgun (WGS) entry which is preliminary data.</text>
</comment>
<protein>
    <submittedName>
        <fullName evidence="2">Uncharacterized protein</fullName>
    </submittedName>
</protein>
<dbReference type="EMBL" id="JAKNCJ010000004">
    <property type="protein sequence ID" value="MCL6423704.1"/>
    <property type="molecule type" value="Genomic_DNA"/>
</dbReference>
<dbReference type="Proteomes" id="UP001203761">
    <property type="component" value="Unassembled WGS sequence"/>
</dbReference>
<evidence type="ECO:0000256" key="1">
    <source>
        <dbReference type="SAM" id="MobiDB-lite"/>
    </source>
</evidence>
<feature type="region of interest" description="Disordered" evidence="1">
    <location>
        <begin position="106"/>
        <end position="135"/>
    </location>
</feature>
<reference evidence="2" key="1">
    <citation type="submission" date="2022-02" db="EMBL/GenBank/DDBJ databases">
        <authorList>
            <person name="Lee M."/>
            <person name="Kim S.-J."/>
            <person name="Jung M.-Y."/>
        </authorList>
    </citation>
    <scope>NUCLEOTIDE SEQUENCE</scope>
    <source>
        <strain evidence="2">JHP9</strain>
    </source>
</reference>
<gene>
    <name evidence="2" type="ORF">Bequi_09940</name>
</gene>
<evidence type="ECO:0000313" key="2">
    <source>
        <dbReference type="EMBL" id="MCL6423704.1"/>
    </source>
</evidence>
<proteinExistence type="predicted"/>
<accession>A0ABT0R196</accession>
<keyword evidence="3" id="KW-1185">Reference proteome</keyword>